<dbReference type="InterPro" id="IPR032821">
    <property type="entry name" value="PKS_assoc"/>
</dbReference>
<dbReference type="Pfam" id="PF00550">
    <property type="entry name" value="PP-binding"/>
    <property type="match status" value="3"/>
</dbReference>
<keyword evidence="7" id="KW-1185">Reference proteome</keyword>
<dbReference type="InterPro" id="IPR004432">
    <property type="entry name" value="Omega_3_polyunsat_FA_synth"/>
</dbReference>
<dbReference type="Pfam" id="PF00109">
    <property type="entry name" value="ketoacyl-synt"/>
    <property type="match status" value="1"/>
</dbReference>
<dbReference type="RefSeq" id="WP_341471459.1">
    <property type="nucleotide sequence ID" value="NZ_CP128400.1"/>
</dbReference>
<evidence type="ECO:0000259" key="4">
    <source>
        <dbReference type="PROSITE" id="PS50075"/>
    </source>
</evidence>
<dbReference type="Gene3D" id="3.40.47.10">
    <property type="match status" value="1"/>
</dbReference>
<dbReference type="EMBL" id="CP128400">
    <property type="protein sequence ID" value="WJW69577.1"/>
    <property type="molecule type" value="Genomic_DNA"/>
</dbReference>
<dbReference type="InterPro" id="IPR018201">
    <property type="entry name" value="Ketoacyl_synth_AS"/>
</dbReference>
<dbReference type="InterPro" id="IPR016036">
    <property type="entry name" value="Malonyl_transacylase_ACP-bd"/>
</dbReference>
<proteinExistence type="predicted"/>
<dbReference type="PROSITE" id="PS50075">
    <property type="entry name" value="CARRIER"/>
    <property type="match status" value="3"/>
</dbReference>
<organism evidence="6 7">
    <name type="scientific">Candidatus Chlorohelix allophototropha</name>
    <dbReference type="NCBI Taxonomy" id="3003348"/>
    <lineage>
        <taxon>Bacteria</taxon>
        <taxon>Bacillati</taxon>
        <taxon>Chloroflexota</taxon>
        <taxon>Chloroflexia</taxon>
        <taxon>Candidatus Chloroheliales</taxon>
        <taxon>Candidatus Chloroheliaceae</taxon>
        <taxon>Candidatus Chlorohelix</taxon>
    </lineage>
</organism>
<feature type="domain" description="Ketosynthase family 3 (KS3)" evidence="5">
    <location>
        <begin position="17"/>
        <end position="474"/>
    </location>
</feature>
<keyword evidence="1" id="KW-0596">Phosphopantetheine</keyword>
<dbReference type="SUPFAM" id="SSF52151">
    <property type="entry name" value="FabD/lysophospholipase-like"/>
    <property type="match status" value="1"/>
</dbReference>
<keyword evidence="2" id="KW-0597">Phosphoprotein</keyword>
<dbReference type="SUPFAM" id="SSF47336">
    <property type="entry name" value="ACP-like"/>
    <property type="match status" value="3"/>
</dbReference>
<dbReference type="Gene3D" id="3.40.50.720">
    <property type="entry name" value="NAD(P)-binding Rossmann-like Domain"/>
    <property type="match status" value="1"/>
</dbReference>
<dbReference type="Pfam" id="PF16197">
    <property type="entry name" value="KAsynt_C_assoc"/>
    <property type="match status" value="1"/>
</dbReference>
<gene>
    <name evidence="6" type="ORF">OZ401_003203</name>
</gene>
<dbReference type="InterPro" id="IPR052568">
    <property type="entry name" value="PKS-FAS_Synthase"/>
</dbReference>
<sequence>MSQQITETDKAGAPLHRTPIAIVGMASIFPQARNLQEYWDNILNKIDSIVEVPATRWKIEDYYDPNPKTPDKSYCKRGGFIPDVDFDPSEFGIPPNLLEATDVSQLLALLVAKDALEDAGYGEGQEFARDKTGVVLGVVTGQQLMRPLVSRLQYPLWEKVLKSVGLPDKDVEVIIEKLKLGHAKWEENSFPGFLSNVVAGRIANRLDLGGMNCVVDAACASSLSALNVAVNELASYRSDMMITGGVDIDNSILTYMCFSKTPAFSHKENVRPFDAESDGMMAGEGIGMLVLKRLEDAERDGDRVYAVIKGIGSSSDGRYKSIYAPSSDGQVKALNRAYKDAGFAPTEIGLVEAHGTGTVAGDLCEVTSLNKVFEEGNPRRNYIALGSVKSQIGHTKAAAGSASLIKTALALHHKILPPTINITEPNPRINIQDSPFYLNTETRPWLREPSAHPRRAGVSAFGFGGTNFHVVMEEYKPEFNGAYRLQRGAQAVIVDATTPEQLLKRTLEIVQRLESDEGQAEYNALVDSTRNLQIPQTSVRYGFVAESLAEALELLKLAAVQLQNKSAEETWEHPRGIFYRRSGLGTDKKIVALFSGQGSQYLEMGRELALNFPPLREAFSNMDALYLQEGRKLLSEVVYPVPGTDNAANTQALQKTDYAQPAIGAISSALYKLMQQAGFKPDFVAGHSFGELTALWAGGVLDDENYYKLVIERGKAMAAPAGEPGFDSGSMLAVSGKQAAIQEFLTNYPEIIIANYNSSNQFVLAGAKQEISNIIPALKEKGFSVVPLPVSAAFHTKLVAHAQKPFSNAIKAATFNSPQIPIFSNTTGQAHSNDPAEIRAALEEHLLKPVQFEQEINNLYAAGGYVFIEIGPRDILTNLVKTILGNQPHLAVALNSSRQKNSDTQFRRAAIQLRVAGLAITDIDPYLLPTAKLKNRKSKISVKLNGTNYVSNATRQTFEKSLQDGYKVSVYEKETSSAMTSLPKNGTAKVTTNQPQPAVQYEPEAVRQVAPQPTPQPEPGVQTVMPVAAEPAYGFQQLEQSISQLSQFQAGTLHVHEQYLNNQLEYSKIFFQLMQQQQSLLMGGQPATPPGVLESVERNMMRFHDHQADTLRVHGQYLNQQAEFASNFFETTAGQSKIEFHAVAPTPAVTYSSPPVKAVAAPAPVAPQPAPVVAKPAPVVAVAPASVEAPKPAPVKATNGTTAPIAPTVVVAAAPAAPQNDTLVKALVEIVSEKTGYPTDMLELEMDMEADLGIDSIKRVEILGAMQDRFPNLPRVPQDELAELRTLAQIVAKMGISAAPVTTAPAQVVVAAPVPAATQTVAAPAAGGNLVPVLLEIVSEKTGYPTDMLELEMDMEADLGIDSIKRVEILGAMQDRFPNLPRVPQDELAELRTLAQIVAKMGISAAPVTTAPAQVVVAAPVPVATQTVAAPAAGGNLVPVLLEIVSEKTGYPTDMLELEMDMEADLGIDSIKRVEILGAMQDRFPNLPRVAQDELAELRTLAQIVAKLGVGVAPATNGVAPVIEAPTSEIIPNGAPLSEVRLKSLPLPDYLEFGLSERYICLLTDDGTTLTAGLAEALLKKGWQVVVLGFPRSIIAESSQLPTQAHYVPLADMSEKVLEQTLKQITAQYGKVGCFINLNPTANLTRADGLPFSEIEEALVKHVFLLAKYLKAPLNEAAHEGRACFLTVLHLDGALGASKEDGFGAIGGGLFGLAKTLRQEWDTVYCRAIDLSPKLDETQAIGHLLDELHDPSRLLGEVGYLPEGRVTLVSELVTANEKVR</sequence>
<dbReference type="SUPFAM" id="SSF55048">
    <property type="entry name" value="Probable ACP-binding domain of malonyl-CoA ACP transacylase"/>
    <property type="match status" value="1"/>
</dbReference>
<feature type="domain" description="Carrier" evidence="4">
    <location>
        <begin position="1432"/>
        <end position="1512"/>
    </location>
</feature>
<dbReference type="GO" id="GO:0016746">
    <property type="term" value="F:acyltransferase activity"/>
    <property type="evidence" value="ECO:0007669"/>
    <property type="project" value="UniProtKB-KW"/>
</dbReference>
<dbReference type="SUPFAM" id="SSF51735">
    <property type="entry name" value="NAD(P)-binding Rossmann-fold domains"/>
    <property type="match status" value="1"/>
</dbReference>
<name>A0ABY9B904_9CHLR</name>
<evidence type="ECO:0000256" key="2">
    <source>
        <dbReference type="ARBA" id="ARBA00022553"/>
    </source>
</evidence>
<dbReference type="InterPro" id="IPR001227">
    <property type="entry name" value="Ac_transferase_dom_sf"/>
</dbReference>
<dbReference type="PROSITE" id="PS52004">
    <property type="entry name" value="KS3_2"/>
    <property type="match status" value="1"/>
</dbReference>
<dbReference type="PROSITE" id="PS00606">
    <property type="entry name" value="KS3_1"/>
    <property type="match status" value="1"/>
</dbReference>
<dbReference type="Pfam" id="PF02801">
    <property type="entry name" value="Ketoacyl-synt_C"/>
    <property type="match status" value="1"/>
</dbReference>
<dbReference type="Proteomes" id="UP001431572">
    <property type="component" value="Chromosome 2"/>
</dbReference>
<evidence type="ECO:0000256" key="1">
    <source>
        <dbReference type="ARBA" id="ARBA00022450"/>
    </source>
</evidence>
<dbReference type="Gene3D" id="3.30.70.250">
    <property type="entry name" value="Malonyl-CoA ACP transacylase, ACP-binding"/>
    <property type="match status" value="1"/>
</dbReference>
<dbReference type="InterPro" id="IPR014043">
    <property type="entry name" value="Acyl_transferase_dom"/>
</dbReference>
<feature type="domain" description="Carrier" evidence="4">
    <location>
        <begin position="1325"/>
        <end position="1405"/>
    </location>
</feature>
<dbReference type="InterPro" id="IPR009081">
    <property type="entry name" value="PP-bd_ACP"/>
</dbReference>
<dbReference type="CDD" id="cd00833">
    <property type="entry name" value="PKS"/>
    <property type="match status" value="1"/>
</dbReference>
<dbReference type="InterPro" id="IPR020841">
    <property type="entry name" value="PKS_Beta-ketoAc_synthase_dom"/>
</dbReference>
<dbReference type="InterPro" id="IPR014031">
    <property type="entry name" value="Ketoacyl_synth_C"/>
</dbReference>
<feature type="domain" description="Carrier" evidence="4">
    <location>
        <begin position="1218"/>
        <end position="1298"/>
    </location>
</feature>
<dbReference type="SMART" id="SM00827">
    <property type="entry name" value="PKS_AT"/>
    <property type="match status" value="1"/>
</dbReference>
<keyword evidence="6" id="KW-0012">Acyltransferase</keyword>
<accession>A0ABY9B904</accession>
<dbReference type="SMART" id="SM00825">
    <property type="entry name" value="PKS_KS"/>
    <property type="match status" value="1"/>
</dbReference>
<dbReference type="InterPro" id="IPR036736">
    <property type="entry name" value="ACP-like_sf"/>
</dbReference>
<dbReference type="InterPro" id="IPR016035">
    <property type="entry name" value="Acyl_Trfase/lysoPLipase"/>
</dbReference>
<dbReference type="InterPro" id="IPR016039">
    <property type="entry name" value="Thiolase-like"/>
</dbReference>
<evidence type="ECO:0000259" key="5">
    <source>
        <dbReference type="PROSITE" id="PS52004"/>
    </source>
</evidence>
<evidence type="ECO:0000256" key="3">
    <source>
        <dbReference type="ARBA" id="ARBA00022679"/>
    </source>
</evidence>
<dbReference type="Gene3D" id="1.10.1200.10">
    <property type="entry name" value="ACP-like"/>
    <property type="match status" value="3"/>
</dbReference>
<evidence type="ECO:0000313" key="6">
    <source>
        <dbReference type="EMBL" id="WJW69577.1"/>
    </source>
</evidence>
<dbReference type="PANTHER" id="PTHR43074">
    <property type="entry name" value="OMEGA-3 POLYUNSATURATED FATTY ACID SYNTHASE PFAB-RELATED"/>
    <property type="match status" value="1"/>
</dbReference>
<dbReference type="InterPro" id="IPR014030">
    <property type="entry name" value="Ketoacyl_synth_N"/>
</dbReference>
<dbReference type="Pfam" id="PF00698">
    <property type="entry name" value="Acyl_transf_1"/>
    <property type="match status" value="1"/>
</dbReference>
<protein>
    <submittedName>
        <fullName evidence="6">Acyltransferase domain-containing protein</fullName>
    </submittedName>
</protein>
<dbReference type="PANTHER" id="PTHR43074:SF1">
    <property type="entry name" value="BETA-KETOACYL SYNTHASE FAMILY PROTEIN-RELATED"/>
    <property type="match status" value="1"/>
</dbReference>
<dbReference type="Gene3D" id="3.40.366.10">
    <property type="entry name" value="Malonyl-Coenzyme A Acyl Carrier Protein, domain 2"/>
    <property type="match status" value="1"/>
</dbReference>
<dbReference type="SUPFAM" id="SSF53901">
    <property type="entry name" value="Thiolase-like"/>
    <property type="match status" value="1"/>
</dbReference>
<reference evidence="6" key="1">
    <citation type="journal article" date="2024" name="Nature">
        <title>Anoxygenic phototroph of the Chloroflexota uses a type I reaction centre.</title>
        <authorList>
            <person name="Tsuji J.M."/>
            <person name="Shaw N.A."/>
            <person name="Nagashima S."/>
            <person name="Venkiteswaran J.J."/>
            <person name="Schiff S.L."/>
            <person name="Watanabe T."/>
            <person name="Fukui M."/>
            <person name="Hanada S."/>
            <person name="Tank M."/>
            <person name="Neufeld J.D."/>
        </authorList>
    </citation>
    <scope>NUCLEOTIDE SEQUENCE</scope>
    <source>
        <strain evidence="6">L227-S17</strain>
    </source>
</reference>
<dbReference type="NCBIfam" id="TIGR02813">
    <property type="entry name" value="omega_3_PfaA"/>
    <property type="match status" value="1"/>
</dbReference>
<keyword evidence="3" id="KW-0808">Transferase</keyword>
<evidence type="ECO:0000313" key="7">
    <source>
        <dbReference type="Proteomes" id="UP001431572"/>
    </source>
</evidence>
<dbReference type="InterPro" id="IPR036291">
    <property type="entry name" value="NAD(P)-bd_dom_sf"/>
</dbReference>